<evidence type="ECO:0000313" key="1">
    <source>
        <dbReference type="EMBL" id="JAC80066.1"/>
    </source>
</evidence>
<dbReference type="EMBL" id="GBEZ01005217">
    <property type="protein sequence ID" value="JAC80066.1"/>
    <property type="molecule type" value="Transcribed_RNA"/>
</dbReference>
<organism evidence="1">
    <name type="scientific">Tetraselmis sp. GSL018</name>
    <dbReference type="NCBI Taxonomy" id="582737"/>
    <lineage>
        <taxon>Eukaryota</taxon>
        <taxon>Viridiplantae</taxon>
        <taxon>Chlorophyta</taxon>
        <taxon>core chlorophytes</taxon>
        <taxon>Chlorodendrophyceae</taxon>
        <taxon>Chlorodendrales</taxon>
        <taxon>Chlorodendraceae</taxon>
        <taxon>Tetraselmis</taxon>
    </lineage>
</organism>
<dbReference type="AlphaFoldDB" id="A0A061SBD0"/>
<name>A0A061SBD0_9CHLO</name>
<feature type="non-terminal residue" evidence="1">
    <location>
        <position position="1"/>
    </location>
</feature>
<reference evidence="1" key="1">
    <citation type="submission" date="2014-05" db="EMBL/GenBank/DDBJ databases">
        <title>The transcriptome of the halophilic microalga Tetraselmis sp. GSL018 isolated from the Great Salt Lake, Utah.</title>
        <authorList>
            <person name="Jinkerson R.E."/>
            <person name="D'Adamo S."/>
            <person name="Posewitz M.C."/>
        </authorList>
    </citation>
    <scope>NUCLEOTIDE SEQUENCE</scope>
    <source>
        <strain evidence="1">GSL018</strain>
    </source>
</reference>
<proteinExistence type="predicted"/>
<accession>A0A061SBD0</accession>
<sequence length="65" mass="6529">PASAIPDCVVHDLAIGSGQRIIPAPKDGLPFMSGTAGVGGGCRRPIRMHGAGAADFLQAHLPARA</sequence>
<protein>
    <submittedName>
        <fullName evidence="1">Uncharacterized protein</fullName>
    </submittedName>
</protein>
<gene>
    <name evidence="1" type="ORF">TSPGSL018_11132</name>
</gene>